<dbReference type="OrthoDB" id="9996331at2759"/>
<reference evidence="2 3" key="1">
    <citation type="journal article" date="2019" name="Sci. Rep.">
        <title>Orb-weaving spider Araneus ventricosus genome elucidates the spidroin gene catalogue.</title>
        <authorList>
            <person name="Kono N."/>
            <person name="Nakamura H."/>
            <person name="Ohtoshi R."/>
            <person name="Moran D.A.P."/>
            <person name="Shinohara A."/>
            <person name="Yoshida Y."/>
            <person name="Fujiwara M."/>
            <person name="Mori M."/>
            <person name="Tomita M."/>
            <person name="Arakawa K."/>
        </authorList>
    </citation>
    <scope>NUCLEOTIDE SEQUENCE [LARGE SCALE GENOMIC DNA]</scope>
</reference>
<dbReference type="EMBL" id="BGPR01000129">
    <property type="protein sequence ID" value="GBL97447.1"/>
    <property type="molecule type" value="Genomic_DNA"/>
</dbReference>
<organism evidence="2 3">
    <name type="scientific">Araneus ventricosus</name>
    <name type="common">Orbweaver spider</name>
    <name type="synonym">Epeira ventricosa</name>
    <dbReference type="NCBI Taxonomy" id="182803"/>
    <lineage>
        <taxon>Eukaryota</taxon>
        <taxon>Metazoa</taxon>
        <taxon>Ecdysozoa</taxon>
        <taxon>Arthropoda</taxon>
        <taxon>Chelicerata</taxon>
        <taxon>Arachnida</taxon>
        <taxon>Araneae</taxon>
        <taxon>Araneomorphae</taxon>
        <taxon>Entelegynae</taxon>
        <taxon>Araneoidea</taxon>
        <taxon>Araneidae</taxon>
        <taxon>Araneus</taxon>
    </lineage>
</organism>
<accession>A0A4Y2C103</accession>
<comment type="subcellular location">
    <subcellularLocation>
        <location evidence="1">Nucleus</location>
    </subcellularLocation>
</comment>
<sequence length="143" mass="16297">MDKWLKTGILRRSASRTEIRTIDLAAMEIIVYQQDDNHKVQRPTEWPVQLVAMPRGISLTEFQKGQAIAYINDGKTILEITGILKISKSAISEFLKNPDAHGKREKTGRPRKLTPKEQRNLLRQLKKEGLASLLRSVNLDLPI</sequence>
<dbReference type="SUPFAM" id="SSF46689">
    <property type="entry name" value="Homeodomain-like"/>
    <property type="match status" value="1"/>
</dbReference>
<dbReference type="Proteomes" id="UP000499080">
    <property type="component" value="Unassembled WGS sequence"/>
</dbReference>
<dbReference type="AlphaFoldDB" id="A0A4Y2C103"/>
<proteinExistence type="predicted"/>
<gene>
    <name evidence="2" type="ORF">AVEN_170545_1</name>
</gene>
<evidence type="ECO:0000256" key="1">
    <source>
        <dbReference type="ARBA" id="ARBA00004123"/>
    </source>
</evidence>
<dbReference type="GO" id="GO:0005634">
    <property type="term" value="C:nucleus"/>
    <property type="evidence" value="ECO:0007669"/>
    <property type="project" value="UniProtKB-SubCell"/>
</dbReference>
<dbReference type="Gene3D" id="1.10.10.60">
    <property type="entry name" value="Homeodomain-like"/>
    <property type="match status" value="1"/>
</dbReference>
<keyword evidence="3" id="KW-1185">Reference proteome</keyword>
<dbReference type="InterPro" id="IPR009057">
    <property type="entry name" value="Homeodomain-like_sf"/>
</dbReference>
<comment type="caution">
    <text evidence="2">The sequence shown here is derived from an EMBL/GenBank/DDBJ whole genome shotgun (WGS) entry which is preliminary data.</text>
</comment>
<name>A0A4Y2C103_ARAVE</name>
<evidence type="ECO:0000313" key="3">
    <source>
        <dbReference type="Proteomes" id="UP000499080"/>
    </source>
</evidence>
<protein>
    <recommendedName>
        <fullName evidence="4">Tc3 transposase DNA binding domain-containing protein</fullName>
    </recommendedName>
</protein>
<evidence type="ECO:0008006" key="4">
    <source>
        <dbReference type="Google" id="ProtNLM"/>
    </source>
</evidence>
<evidence type="ECO:0000313" key="2">
    <source>
        <dbReference type="EMBL" id="GBL97447.1"/>
    </source>
</evidence>